<dbReference type="Proteomes" id="UP000077852">
    <property type="component" value="Unassembled WGS sequence"/>
</dbReference>
<gene>
    <name evidence="8" type="ORF">A3K87_17155</name>
</gene>
<comment type="subcellular location">
    <subcellularLocation>
        <location evidence="1">Periplasm</location>
    </subcellularLocation>
</comment>
<keyword evidence="6" id="KW-0016">Alginate biosynthesis</keyword>
<comment type="caution">
    <text evidence="8">The sequence shown here is derived from an EMBL/GenBank/DDBJ whole genome shotgun (WGS) entry which is preliminary data.</text>
</comment>
<dbReference type="AlphaFoldDB" id="A0AA91IAR5"/>
<dbReference type="GO" id="GO:0016740">
    <property type="term" value="F:transferase activity"/>
    <property type="evidence" value="ECO:0007669"/>
    <property type="project" value="UniProtKB-KW"/>
</dbReference>
<evidence type="ECO:0000313" key="9">
    <source>
        <dbReference type="Proteomes" id="UP000077852"/>
    </source>
</evidence>
<sequence length="384" mass="43486">MRSTATRRIFIAAFFVLTLLPGLQMTTRWLPEMTIDEQRTLAAPPSMAHPDRYLQQANSWFSDHFGFRALLIRLKATIDYRLFRVSDKVHVGKDGYLFYRSTLDVEKPRVDIYLKQHETTVIEGVQRYAEALHQKGIGLVMVVNLLGDRFQPDKLPSSVAERPPLRHIDRLIDKLQRVPNVTFIDSTALLQEAERSRPIFHRTDFHWNDPAAYPVAKAVVDAMSRAEGFSASAWTHPLRYETQPYSGGIARFMPLLRSPSEESLFVTPSWQWPAGFASVSGPAPYSDVSHVASGSAGLLHPVLFVGDSFMDAWMRNGMAAYFESSYRLRWAKGLKLSAITAAIPSDTRWLAVQFVEVQESALLAFADEEDVTRALDMLKTRPVR</sequence>
<dbReference type="GO" id="GO:0042121">
    <property type="term" value="P:alginic acid biosynthetic process"/>
    <property type="evidence" value="ECO:0007669"/>
    <property type="project" value="UniProtKB-KW"/>
</dbReference>
<dbReference type="EMBL" id="LVHG01000047">
    <property type="protein sequence ID" value="OAK63172.1"/>
    <property type="molecule type" value="Genomic_DNA"/>
</dbReference>
<keyword evidence="3" id="KW-0808">Transferase</keyword>
<accession>A0AA91IAR5</accession>
<evidence type="ECO:0000259" key="7">
    <source>
        <dbReference type="Pfam" id="PF16822"/>
    </source>
</evidence>
<reference evidence="8 9" key="1">
    <citation type="submission" date="2016-03" db="EMBL/GenBank/DDBJ databases">
        <title>Genome sequence of Variovorax paradoxus KB5.</title>
        <authorList>
            <person name="Jeong H."/>
            <person name="Hong C.E."/>
            <person name="Jo S.H."/>
            <person name="Park J.M."/>
        </authorList>
    </citation>
    <scope>NUCLEOTIDE SEQUENCE [LARGE SCALE GENOMIC DNA]</scope>
    <source>
        <strain evidence="8 9">KB5</strain>
    </source>
</reference>
<protein>
    <recommendedName>
        <fullName evidence="7">AlgX/AlgJ SGNH hydrolase-like domain-containing protein</fullName>
    </recommendedName>
</protein>
<organism evidence="8 9">
    <name type="scientific">Variovorax paradoxus</name>
    <dbReference type="NCBI Taxonomy" id="34073"/>
    <lineage>
        <taxon>Bacteria</taxon>
        <taxon>Pseudomonadati</taxon>
        <taxon>Pseudomonadota</taxon>
        <taxon>Betaproteobacteria</taxon>
        <taxon>Burkholderiales</taxon>
        <taxon>Comamonadaceae</taxon>
        <taxon>Variovorax</taxon>
    </lineage>
</organism>
<proteinExistence type="predicted"/>
<evidence type="ECO:0000256" key="6">
    <source>
        <dbReference type="ARBA" id="ARBA00022841"/>
    </source>
</evidence>
<evidence type="ECO:0000313" key="8">
    <source>
        <dbReference type="EMBL" id="OAK63172.1"/>
    </source>
</evidence>
<evidence type="ECO:0000256" key="1">
    <source>
        <dbReference type="ARBA" id="ARBA00004418"/>
    </source>
</evidence>
<feature type="domain" description="AlgX/AlgJ SGNH hydrolase-like" evidence="7">
    <location>
        <begin position="89"/>
        <end position="258"/>
    </location>
</feature>
<evidence type="ECO:0000256" key="5">
    <source>
        <dbReference type="ARBA" id="ARBA00022764"/>
    </source>
</evidence>
<keyword evidence="5" id="KW-0574">Periplasm</keyword>
<evidence type="ECO:0000256" key="2">
    <source>
        <dbReference type="ARBA" id="ARBA00005182"/>
    </source>
</evidence>
<dbReference type="RefSeq" id="WP_081268345.1">
    <property type="nucleotide sequence ID" value="NZ_LVHG01000047.1"/>
</dbReference>
<dbReference type="GO" id="GO:0042597">
    <property type="term" value="C:periplasmic space"/>
    <property type="evidence" value="ECO:0007669"/>
    <property type="project" value="UniProtKB-SubCell"/>
</dbReference>
<comment type="pathway">
    <text evidence="2">Glycan biosynthesis; alginate biosynthesis.</text>
</comment>
<evidence type="ECO:0000256" key="4">
    <source>
        <dbReference type="ARBA" id="ARBA00022729"/>
    </source>
</evidence>
<dbReference type="InterPro" id="IPR031811">
    <property type="entry name" value="ALGX/ALGJ_SGNH-like"/>
</dbReference>
<name>A0AA91IAR5_VARPD</name>
<dbReference type="Pfam" id="PF16822">
    <property type="entry name" value="ALGX"/>
    <property type="match status" value="1"/>
</dbReference>
<keyword evidence="4" id="KW-0732">Signal</keyword>
<evidence type="ECO:0000256" key="3">
    <source>
        <dbReference type="ARBA" id="ARBA00022679"/>
    </source>
</evidence>